<protein>
    <recommendedName>
        <fullName evidence="2">YcdB/YcdC repeated domain-containing protein</fullName>
    </recommendedName>
</protein>
<feature type="domain" description="YcdB/YcdC repeated" evidence="2">
    <location>
        <begin position="38"/>
        <end position="175"/>
    </location>
</feature>
<accession>A0A437S7H7</accession>
<evidence type="ECO:0000256" key="1">
    <source>
        <dbReference type="SAM" id="SignalP"/>
    </source>
</evidence>
<dbReference type="EMBL" id="RLIH01000004">
    <property type="protein sequence ID" value="RVU55025.1"/>
    <property type="molecule type" value="Genomic_DNA"/>
</dbReference>
<proteinExistence type="predicted"/>
<keyword evidence="4" id="KW-1185">Reference proteome</keyword>
<reference evidence="3 4" key="1">
    <citation type="submission" date="2018-11" db="EMBL/GenBank/DDBJ databases">
        <title>Genome sequencing and assembly of Anaerosphaera sp. nov., GS7-6-2.</title>
        <authorList>
            <person name="Rettenmaier R."/>
            <person name="Liebl W."/>
            <person name="Zverlov V."/>
        </authorList>
    </citation>
    <scope>NUCLEOTIDE SEQUENCE [LARGE SCALE GENOMIC DNA]</scope>
    <source>
        <strain evidence="3 4">GS7-6-2</strain>
    </source>
</reference>
<dbReference type="OrthoDB" id="1695830at2"/>
<sequence>MKKFITMVLLTCLLITPLQSFAQQSASEKFDEAKVLELKKTFDITDEYDNFNFSIDEFNGEKHYSYHWSGTNKNLSVDTDEKGNLISYHQFTYNEPDIKTPILKDREEIEKIASDFLTKVDKNLLSTYKLENFRMDIKSANATLSYAKYVNDILVINDGFSVNVDLKTKTVESFYKQNTKYFKNENFPDPSKAISPEKAVESFKAENPYKLSYLVVDEENAYKGIPVYSILKGNSIDGTNGKFLDESIYNYFYEYEEGNVTDFKSYEKSITPVEAKEKAKIENLISEENVKKAIGTKFDLSDVTFDRISLSKYNDRDYIYQLNSSSKDYEQISIAVNAQTLEINSFNIWDRFPNKEKIELEEEEAIKICKDFLNKVNPDLTDIDIENPIVYSNNKLTTSITFNKLKNSIPILNWGISIQVDNKTKNVLSYYQRTFDKEISFEPVTKDIGVEKAIEEALTKAKLEKFYAYVEDEPKLIYTFKNKIPMIRATDGVAVNYDNTPIEEKNLIYKDIDKSIYKDEINYLTSNNIGIPNVENLKDKIKVKDFIYLLSSTVDSYSYYNVNLEFLENRYELLKQEDLEKNLQNKYAVRWTLNSLNFYNLNDFKDVFDAKTFSDSSAISSEDKAYFYIAKGLSIYDGESANPNNELTYEEALHLIYNLIK</sequence>
<keyword evidence="1" id="KW-0732">Signal</keyword>
<gene>
    <name evidence="3" type="ORF">EF514_03810</name>
</gene>
<evidence type="ECO:0000313" key="3">
    <source>
        <dbReference type="EMBL" id="RVU55025.1"/>
    </source>
</evidence>
<dbReference type="Proteomes" id="UP000288812">
    <property type="component" value="Unassembled WGS sequence"/>
</dbReference>
<comment type="caution">
    <text evidence="3">The sequence shown here is derived from an EMBL/GenBank/DDBJ whole genome shotgun (WGS) entry which is preliminary data.</text>
</comment>
<dbReference type="RefSeq" id="WP_127724005.1">
    <property type="nucleotide sequence ID" value="NZ_RLIH01000004.1"/>
</dbReference>
<feature type="domain" description="YcdB/YcdC repeated" evidence="2">
    <location>
        <begin position="325"/>
        <end position="432"/>
    </location>
</feature>
<dbReference type="Pfam" id="PF16244">
    <property type="entry name" value="DUF4901"/>
    <property type="match status" value="2"/>
</dbReference>
<dbReference type="AlphaFoldDB" id="A0A437S7H7"/>
<evidence type="ECO:0000259" key="2">
    <source>
        <dbReference type="Pfam" id="PF16244"/>
    </source>
</evidence>
<organism evidence="3 4">
    <name type="scientific">Anaerosphaera multitolerans</name>
    <dbReference type="NCBI Taxonomy" id="2487351"/>
    <lineage>
        <taxon>Bacteria</taxon>
        <taxon>Bacillati</taxon>
        <taxon>Bacillota</taxon>
        <taxon>Tissierellia</taxon>
        <taxon>Tissierellales</taxon>
        <taxon>Peptoniphilaceae</taxon>
        <taxon>Anaerosphaera</taxon>
    </lineage>
</organism>
<evidence type="ECO:0000313" key="4">
    <source>
        <dbReference type="Proteomes" id="UP000288812"/>
    </source>
</evidence>
<dbReference type="InterPro" id="IPR032599">
    <property type="entry name" value="YcdB/YcdC_rep_domain"/>
</dbReference>
<feature type="chain" id="PRO_5019478910" description="YcdB/YcdC repeated domain-containing protein" evidence="1">
    <location>
        <begin position="23"/>
        <end position="661"/>
    </location>
</feature>
<name>A0A437S7H7_9FIRM</name>
<feature type="signal peptide" evidence="1">
    <location>
        <begin position="1"/>
        <end position="22"/>
    </location>
</feature>